<keyword evidence="2 4" id="KW-0479">Metal-binding</keyword>
<gene>
    <name evidence="7" type="ORF">SAMN06265374_3017</name>
</gene>
<feature type="domain" description="Cytochrome c" evidence="6">
    <location>
        <begin position="39"/>
        <end position="119"/>
    </location>
</feature>
<feature type="signal peptide" evidence="5">
    <location>
        <begin position="1"/>
        <end position="38"/>
    </location>
</feature>
<evidence type="ECO:0000256" key="2">
    <source>
        <dbReference type="ARBA" id="ARBA00022723"/>
    </source>
</evidence>
<evidence type="ECO:0000256" key="1">
    <source>
        <dbReference type="ARBA" id="ARBA00022617"/>
    </source>
</evidence>
<sequence length="120" mass="12611">MMQRCSRGGTKTVCPLKLMTFSVAAIAAGMVALSPAQAADPDAGKALAVQWCSSCHLVSDDQPTAASASTPSFYDIGSDPDWTVESIATFLADPHPKMPDMSLTTIETTNLASYIKSLAR</sequence>
<dbReference type="Proteomes" id="UP001157914">
    <property type="component" value="Unassembled WGS sequence"/>
</dbReference>
<keyword evidence="1 4" id="KW-0349">Heme</keyword>
<dbReference type="RefSeq" id="WP_244314110.1">
    <property type="nucleotide sequence ID" value="NZ_BAAAEA010000004.1"/>
</dbReference>
<protein>
    <submittedName>
        <fullName evidence="7">Cytochrome c2</fullName>
    </submittedName>
</protein>
<feature type="chain" id="PRO_5045777958" evidence="5">
    <location>
        <begin position="39"/>
        <end position="120"/>
    </location>
</feature>
<organism evidence="7 8">
    <name type="scientific">Roseibium denhamense</name>
    <dbReference type="NCBI Taxonomy" id="76305"/>
    <lineage>
        <taxon>Bacteria</taxon>
        <taxon>Pseudomonadati</taxon>
        <taxon>Pseudomonadota</taxon>
        <taxon>Alphaproteobacteria</taxon>
        <taxon>Hyphomicrobiales</taxon>
        <taxon>Stappiaceae</taxon>
        <taxon>Roseibium</taxon>
    </lineage>
</organism>
<evidence type="ECO:0000256" key="4">
    <source>
        <dbReference type="PROSITE-ProRule" id="PRU00433"/>
    </source>
</evidence>
<comment type="caution">
    <text evidence="7">The sequence shown here is derived from an EMBL/GenBank/DDBJ whole genome shotgun (WGS) entry which is preliminary data.</text>
</comment>
<dbReference type="InterPro" id="IPR009056">
    <property type="entry name" value="Cyt_c-like_dom"/>
</dbReference>
<keyword evidence="5" id="KW-0732">Signal</keyword>
<proteinExistence type="predicted"/>
<dbReference type="Gene3D" id="1.10.760.10">
    <property type="entry name" value="Cytochrome c-like domain"/>
    <property type="match status" value="1"/>
</dbReference>
<name>A0ABY1P9S1_9HYPH</name>
<evidence type="ECO:0000313" key="8">
    <source>
        <dbReference type="Proteomes" id="UP001157914"/>
    </source>
</evidence>
<evidence type="ECO:0000313" key="7">
    <source>
        <dbReference type="EMBL" id="SMP28823.1"/>
    </source>
</evidence>
<dbReference type="EMBL" id="FXTT01000004">
    <property type="protein sequence ID" value="SMP28823.1"/>
    <property type="molecule type" value="Genomic_DNA"/>
</dbReference>
<reference evidence="7 8" key="1">
    <citation type="submission" date="2017-05" db="EMBL/GenBank/DDBJ databases">
        <authorList>
            <person name="Varghese N."/>
            <person name="Submissions S."/>
        </authorList>
    </citation>
    <scope>NUCLEOTIDE SEQUENCE [LARGE SCALE GENOMIC DNA]</scope>
    <source>
        <strain evidence="7 8">DSM 15949</strain>
    </source>
</reference>
<evidence type="ECO:0000256" key="5">
    <source>
        <dbReference type="SAM" id="SignalP"/>
    </source>
</evidence>
<keyword evidence="3 4" id="KW-0408">Iron</keyword>
<dbReference type="InterPro" id="IPR036909">
    <property type="entry name" value="Cyt_c-like_dom_sf"/>
</dbReference>
<evidence type="ECO:0000256" key="3">
    <source>
        <dbReference type="ARBA" id="ARBA00023004"/>
    </source>
</evidence>
<dbReference type="PROSITE" id="PS51007">
    <property type="entry name" value="CYTC"/>
    <property type="match status" value="1"/>
</dbReference>
<dbReference type="SUPFAM" id="SSF46626">
    <property type="entry name" value="Cytochrome c"/>
    <property type="match status" value="1"/>
</dbReference>
<keyword evidence="8" id="KW-1185">Reference proteome</keyword>
<accession>A0ABY1P9S1</accession>
<evidence type="ECO:0000259" key="6">
    <source>
        <dbReference type="PROSITE" id="PS51007"/>
    </source>
</evidence>